<dbReference type="Gene3D" id="2.60.120.1060">
    <property type="entry name" value="NPCBM/NEW2 domain"/>
    <property type="match status" value="1"/>
</dbReference>
<accession>A0AAW8SZ77</accession>
<feature type="transmembrane region" description="Helical" evidence="2">
    <location>
        <begin position="45"/>
        <end position="64"/>
    </location>
</feature>
<evidence type="ECO:0000313" key="3">
    <source>
        <dbReference type="EMBL" id="MDT2538009.1"/>
    </source>
</evidence>
<dbReference type="RefSeq" id="WP_010745188.1">
    <property type="nucleotide sequence ID" value="NZ_BAAAXM010000043.1"/>
</dbReference>
<evidence type="ECO:0000256" key="2">
    <source>
        <dbReference type="SAM" id="Phobius"/>
    </source>
</evidence>
<keyword evidence="2" id="KW-1133">Transmembrane helix</keyword>
<dbReference type="AlphaFoldDB" id="A0AAW8SZ77"/>
<dbReference type="InterPro" id="IPR038637">
    <property type="entry name" value="NPCBM_sf"/>
</dbReference>
<keyword evidence="1" id="KW-0175">Coiled coil</keyword>
<evidence type="ECO:0000256" key="1">
    <source>
        <dbReference type="SAM" id="Coils"/>
    </source>
</evidence>
<feature type="coiled-coil region" evidence="1">
    <location>
        <begin position="76"/>
        <end position="117"/>
    </location>
</feature>
<sequence>MNKGLVFILGLTLVIIVVSVVLFWKFNIKDANKKEKTASNVIKEFLPLLVAYVAILPAALPYILPDDRTAVYFPGYEDKIEEVNELKKENDELKKTIADQTQEQSKLSEKNKDLSKKNFAELSKVALVSDGLPIKDGNNTVASVNGSTYYNEDIVKNLVGEDANFDEDSKTVYIGSESDQKVTKQLLSDQYSMLYGGEHYESLKEPEEEYHVGGELIKDGFVFESSLFYDSVALLNTNQKFTKVAFDIGKVDESKGSLEDGKLKVSLNGENKYQETVKADVTSTHYEYDITDVKTLKLELSDSGSAFGVYNMVFTK</sequence>
<reference evidence="3" key="1">
    <citation type="submission" date="2023-03" db="EMBL/GenBank/DDBJ databases">
        <authorList>
            <person name="Shen W."/>
            <person name="Cai J."/>
        </authorList>
    </citation>
    <scope>NUCLEOTIDE SEQUENCE</scope>
    <source>
        <strain evidence="3">B646-2</strain>
    </source>
</reference>
<feature type="transmembrane region" description="Helical" evidence="2">
    <location>
        <begin position="6"/>
        <end position="24"/>
    </location>
</feature>
<comment type="caution">
    <text evidence="3">The sequence shown here is derived from an EMBL/GenBank/DDBJ whole genome shotgun (WGS) entry which is preliminary data.</text>
</comment>
<dbReference type="GeneID" id="67041248"/>
<gene>
    <name evidence="3" type="ORF">P7D78_07725</name>
</gene>
<keyword evidence="2" id="KW-0812">Transmembrane</keyword>
<evidence type="ECO:0000313" key="4">
    <source>
        <dbReference type="Proteomes" id="UP001249240"/>
    </source>
</evidence>
<dbReference type="EMBL" id="JARPXM010000006">
    <property type="protein sequence ID" value="MDT2538009.1"/>
    <property type="molecule type" value="Genomic_DNA"/>
</dbReference>
<name>A0AAW8SZ77_9ENTE</name>
<proteinExistence type="predicted"/>
<dbReference type="Proteomes" id="UP001249240">
    <property type="component" value="Unassembled WGS sequence"/>
</dbReference>
<protein>
    <submittedName>
        <fullName evidence="3">BZIP transcription factor</fullName>
    </submittedName>
</protein>
<keyword evidence="2" id="KW-0472">Membrane</keyword>
<organism evidence="3 4">
    <name type="scientific">Enterococcus raffinosus</name>
    <dbReference type="NCBI Taxonomy" id="71452"/>
    <lineage>
        <taxon>Bacteria</taxon>
        <taxon>Bacillati</taxon>
        <taxon>Bacillota</taxon>
        <taxon>Bacilli</taxon>
        <taxon>Lactobacillales</taxon>
        <taxon>Enterococcaceae</taxon>
        <taxon>Enterococcus</taxon>
    </lineage>
</organism>